<dbReference type="GO" id="GO:0030490">
    <property type="term" value="P:maturation of SSU-rRNA"/>
    <property type="evidence" value="ECO:0007669"/>
    <property type="project" value="InterPro"/>
</dbReference>
<proteinExistence type="predicted"/>
<dbReference type="InterPro" id="IPR048897">
    <property type="entry name" value="Nol11_C"/>
</dbReference>
<dbReference type="GeneTree" id="ENSGT00390000009760"/>
<sequence length="738" mass="80537">MAALYEGYTLCALLKTPNSLVSGINGIEVDSDIDHVVVTDSTRSVTLYKVSDQKPLGSWTLKQGQSLSCPAVYNAGTKEYVSVSDGKVIRVWKAEDLLLDKAFKATLSANVWRVHAVPGGGLFVLFVRGAVRLLDDVLAAPQQPIEEVLGQEENIRWSATVTAETQHFVIFTTEQNSCHFLYVQRLKPNSLQKFSLEPQGPAPQEAQAPLSFSACYQEGHIRLLCLYPDGHVYQSLVSMRGPPALPPGGAAPLPRTQLLGLHVGGALLEAASAIYLDDCHVAVVGAPHPAAGPGTNFLCIWNTNFQTLQAGKEIPGKVYGQLWSYAGKLFIPHGRSLTVIPYECPTSSLATALGKLKRAGSRDSRVPACVPSWSSLLDGRTPSDLIESSQNKAKPVQASSAGPADHVLGLVETATVEAVQREVEALLSRADPQDLNPWLGQLACSLVSRSSTDPPFYPASGLAALVRTGSLCHSVCPELLLLALEKRDYLLAQLCLQAFPDVPENITCCCLKTFLSAPEAEVQTACLEPSSLSFMETHSAPQRGIELNGFTSTGGGPDPEKPSSPPIHTCPLGVHKAVLLNEVIQTPYSDAFLLPHLKDLSPQQLMLFLQYLHFLYLQYSQDSFKQEDKSIAPTLTQIMDWVCLLLDAHFTVLVMTPEARGLLVNLHIFVRSQVRFCSELGKLEGSLQEIQTLRRQKEMGQYCIQTRCRKGGFGREPLKFKSCWREPIGSEQNFETKP</sequence>
<protein>
    <recommendedName>
        <fullName evidence="11">Nucleolar protein 11</fullName>
    </recommendedName>
</protein>
<evidence type="ECO:0000256" key="6">
    <source>
        <dbReference type="ARBA" id="ARBA00023242"/>
    </source>
</evidence>
<dbReference type="PANTHER" id="PTHR15633">
    <property type="entry name" value="NUCLEOLAR PROTEIN 11"/>
    <property type="match status" value="1"/>
</dbReference>
<accession>A0A8C5BCR7</accession>
<keyword evidence="4" id="KW-0010">Activator</keyword>
<dbReference type="Pfam" id="PF08168">
    <property type="entry name" value="NOL11_N"/>
    <property type="match status" value="1"/>
</dbReference>
<evidence type="ECO:0000259" key="8">
    <source>
        <dbReference type="Pfam" id="PF20998"/>
    </source>
</evidence>
<organism evidence="9 10">
    <name type="scientific">Gadus morhua</name>
    <name type="common">Atlantic cod</name>
    <dbReference type="NCBI Taxonomy" id="8049"/>
    <lineage>
        <taxon>Eukaryota</taxon>
        <taxon>Metazoa</taxon>
        <taxon>Chordata</taxon>
        <taxon>Craniata</taxon>
        <taxon>Vertebrata</taxon>
        <taxon>Euteleostomi</taxon>
        <taxon>Actinopterygii</taxon>
        <taxon>Neopterygii</taxon>
        <taxon>Teleostei</taxon>
        <taxon>Neoteleostei</taxon>
        <taxon>Acanthomorphata</taxon>
        <taxon>Zeiogadaria</taxon>
        <taxon>Gadariae</taxon>
        <taxon>Gadiformes</taxon>
        <taxon>Gadoidei</taxon>
        <taxon>Gadidae</taxon>
        <taxon>Gadus</taxon>
    </lineage>
</organism>
<comment type="subcellular location">
    <subcellularLocation>
        <location evidence="1">Nucleus</location>
        <location evidence="1">Nucleolus</location>
    </subcellularLocation>
</comment>
<dbReference type="OMA" id="QGTTGQC"/>
<evidence type="ECO:0000256" key="5">
    <source>
        <dbReference type="ARBA" id="ARBA00023163"/>
    </source>
</evidence>
<evidence type="ECO:0000256" key="4">
    <source>
        <dbReference type="ARBA" id="ARBA00023159"/>
    </source>
</evidence>
<keyword evidence="6" id="KW-0539">Nucleus</keyword>
<dbReference type="InterPro" id="IPR042859">
    <property type="entry name" value="NOL11"/>
</dbReference>
<dbReference type="InterPro" id="IPR036322">
    <property type="entry name" value="WD40_repeat_dom_sf"/>
</dbReference>
<reference evidence="9" key="1">
    <citation type="submission" date="2025-08" db="UniProtKB">
        <authorList>
            <consortium name="Ensembl"/>
        </authorList>
    </citation>
    <scope>IDENTIFICATION</scope>
</reference>
<keyword evidence="2" id="KW-0698">rRNA processing</keyword>
<dbReference type="AlphaFoldDB" id="A0A8C5BCR7"/>
<keyword evidence="3" id="KW-0805">Transcription regulation</keyword>
<keyword evidence="5" id="KW-0804">Transcription</keyword>
<dbReference type="SUPFAM" id="SSF50978">
    <property type="entry name" value="WD40 repeat-like"/>
    <property type="match status" value="1"/>
</dbReference>
<feature type="domain" description="Nucleolar protein 11 C-terminal" evidence="8">
    <location>
        <begin position="418"/>
        <end position="705"/>
    </location>
</feature>
<name>A0A8C5BCR7_GADMO</name>
<evidence type="ECO:0000256" key="1">
    <source>
        <dbReference type="ARBA" id="ARBA00004604"/>
    </source>
</evidence>
<dbReference type="Proteomes" id="UP000694546">
    <property type="component" value="Chromosome 3"/>
</dbReference>
<dbReference type="GO" id="GO:0005730">
    <property type="term" value="C:nucleolus"/>
    <property type="evidence" value="ECO:0007669"/>
    <property type="project" value="UniProtKB-SubCell"/>
</dbReference>
<evidence type="ECO:0000256" key="3">
    <source>
        <dbReference type="ARBA" id="ARBA00023015"/>
    </source>
</evidence>
<evidence type="ECO:0008006" key="11">
    <source>
        <dbReference type="Google" id="ProtNLM"/>
    </source>
</evidence>
<evidence type="ECO:0000313" key="9">
    <source>
        <dbReference type="Ensembl" id="ENSGMOP00000043611.1"/>
    </source>
</evidence>
<dbReference type="InterPro" id="IPR012584">
    <property type="entry name" value="NOL11_N"/>
</dbReference>
<feature type="domain" description="Nucleolar protein 11 N-terminal" evidence="7">
    <location>
        <begin position="1"/>
        <end position="342"/>
    </location>
</feature>
<dbReference type="PANTHER" id="PTHR15633:SF2">
    <property type="entry name" value="NUCLEOLAR PROTEIN 11"/>
    <property type="match status" value="1"/>
</dbReference>
<reference evidence="9" key="2">
    <citation type="submission" date="2025-09" db="UniProtKB">
        <authorList>
            <consortium name="Ensembl"/>
        </authorList>
    </citation>
    <scope>IDENTIFICATION</scope>
</reference>
<dbReference type="GO" id="GO:0003723">
    <property type="term" value="F:RNA binding"/>
    <property type="evidence" value="ECO:0007669"/>
    <property type="project" value="TreeGrafter"/>
</dbReference>
<evidence type="ECO:0000259" key="7">
    <source>
        <dbReference type="Pfam" id="PF08168"/>
    </source>
</evidence>
<evidence type="ECO:0000256" key="2">
    <source>
        <dbReference type="ARBA" id="ARBA00022552"/>
    </source>
</evidence>
<keyword evidence="10" id="KW-1185">Reference proteome</keyword>
<evidence type="ECO:0000313" key="10">
    <source>
        <dbReference type="Proteomes" id="UP000694546"/>
    </source>
</evidence>
<dbReference type="Ensembl" id="ENSGMOT00000058533.1">
    <property type="protein sequence ID" value="ENSGMOP00000043611.1"/>
    <property type="gene ID" value="ENSGMOG00000017739.2"/>
</dbReference>
<dbReference type="Pfam" id="PF20998">
    <property type="entry name" value="Nol11_C"/>
    <property type="match status" value="1"/>
</dbReference>